<dbReference type="PANTHER" id="PTHR10050">
    <property type="entry name" value="DOLICHYL-PHOSPHATE-MANNOSE--PROTEIN MANNOSYLTRANSFERASE"/>
    <property type="match status" value="1"/>
</dbReference>
<evidence type="ECO:0000256" key="3">
    <source>
        <dbReference type="ARBA" id="ARBA00007222"/>
    </source>
</evidence>
<dbReference type="PANTHER" id="PTHR10050:SF51">
    <property type="entry name" value="PROTEIN O-MANNOSYL-TRANSFERASE 1"/>
    <property type="match status" value="1"/>
</dbReference>
<dbReference type="InterPro" id="IPR003342">
    <property type="entry name" value="ArnT-like_N"/>
</dbReference>
<keyword evidence="5" id="KW-0808">Transferase</keyword>
<dbReference type="InterPro" id="IPR027005">
    <property type="entry name" value="PMT-like"/>
</dbReference>
<dbReference type="AlphaFoldDB" id="A0A8H5BSL6"/>
<evidence type="ECO:0000256" key="5">
    <source>
        <dbReference type="ARBA" id="ARBA00022679"/>
    </source>
</evidence>
<dbReference type="OrthoDB" id="292747at2759"/>
<proteinExistence type="inferred from homology"/>
<comment type="caution">
    <text evidence="11">The sequence shown here is derived from an EMBL/GenBank/DDBJ whole genome shotgun (WGS) entry which is preliminary data.</text>
</comment>
<evidence type="ECO:0000256" key="9">
    <source>
        <dbReference type="SAM" id="Phobius"/>
    </source>
</evidence>
<evidence type="ECO:0000256" key="4">
    <source>
        <dbReference type="ARBA" id="ARBA00022676"/>
    </source>
</evidence>
<reference evidence="11 12" key="1">
    <citation type="journal article" date="2020" name="ISME J.">
        <title>Uncovering the hidden diversity of litter-decomposition mechanisms in mushroom-forming fungi.</title>
        <authorList>
            <person name="Floudas D."/>
            <person name="Bentzer J."/>
            <person name="Ahren D."/>
            <person name="Johansson T."/>
            <person name="Persson P."/>
            <person name="Tunlid A."/>
        </authorList>
    </citation>
    <scope>NUCLEOTIDE SEQUENCE [LARGE SCALE GENOMIC DNA]</scope>
    <source>
        <strain evidence="11 12">CBS 175.51</strain>
    </source>
</reference>
<dbReference type="GO" id="GO:0004169">
    <property type="term" value="F:dolichyl-phosphate-mannose-protein mannosyltransferase activity"/>
    <property type="evidence" value="ECO:0007669"/>
    <property type="project" value="TreeGrafter"/>
</dbReference>
<protein>
    <recommendedName>
        <fullName evidence="10">ArnT-like N-terminal domain-containing protein</fullName>
    </recommendedName>
</protein>
<evidence type="ECO:0000256" key="2">
    <source>
        <dbReference type="ARBA" id="ARBA00004922"/>
    </source>
</evidence>
<dbReference type="UniPathway" id="UPA00378"/>
<keyword evidence="7 9" id="KW-1133">Transmembrane helix</keyword>
<organism evidence="11 12">
    <name type="scientific">Ephemerocybe angulata</name>
    <dbReference type="NCBI Taxonomy" id="980116"/>
    <lineage>
        <taxon>Eukaryota</taxon>
        <taxon>Fungi</taxon>
        <taxon>Dikarya</taxon>
        <taxon>Basidiomycota</taxon>
        <taxon>Agaricomycotina</taxon>
        <taxon>Agaricomycetes</taxon>
        <taxon>Agaricomycetidae</taxon>
        <taxon>Agaricales</taxon>
        <taxon>Agaricineae</taxon>
        <taxon>Psathyrellaceae</taxon>
        <taxon>Ephemerocybe</taxon>
    </lineage>
</organism>
<gene>
    <name evidence="11" type="ORF">D9611_014640</name>
</gene>
<sequence>MNTTRCRRMSTTQTSTRARKAGAASRVLRGLQGSIIVVSALTALAFALRFYKISHPDQVVFDEVHFGKFAAYYITHQYYFDVHPPLARCSSGWLAGSYITNNVPYVGMRALPAVLGSLTVPVVYAIMKESGFSTLCCFSASLILFDNAHVAQSRLILLTLP</sequence>
<name>A0A8H5BSL6_9AGAR</name>
<dbReference type="Proteomes" id="UP000541558">
    <property type="component" value="Unassembled WGS sequence"/>
</dbReference>
<evidence type="ECO:0000256" key="7">
    <source>
        <dbReference type="ARBA" id="ARBA00022989"/>
    </source>
</evidence>
<comment type="subcellular location">
    <subcellularLocation>
        <location evidence="1">Endomembrane system</location>
        <topology evidence="1">Multi-pass membrane protein</topology>
    </subcellularLocation>
</comment>
<feature type="transmembrane region" description="Helical" evidence="9">
    <location>
        <begin position="27"/>
        <end position="51"/>
    </location>
</feature>
<dbReference type="Pfam" id="PF02366">
    <property type="entry name" value="PMT"/>
    <property type="match status" value="1"/>
</dbReference>
<feature type="domain" description="ArnT-like N-terminal" evidence="10">
    <location>
        <begin position="40"/>
        <end position="158"/>
    </location>
</feature>
<keyword evidence="8 9" id="KW-0472">Membrane</keyword>
<comment type="similarity">
    <text evidence="3">Belongs to the glycosyltransferase 39 family.</text>
</comment>
<evidence type="ECO:0000313" key="12">
    <source>
        <dbReference type="Proteomes" id="UP000541558"/>
    </source>
</evidence>
<accession>A0A8H5BSL6</accession>
<evidence type="ECO:0000256" key="1">
    <source>
        <dbReference type="ARBA" id="ARBA00004127"/>
    </source>
</evidence>
<evidence type="ECO:0000259" key="10">
    <source>
        <dbReference type="Pfam" id="PF02366"/>
    </source>
</evidence>
<dbReference type="EMBL" id="JAACJK010000136">
    <property type="protein sequence ID" value="KAF5328306.1"/>
    <property type="molecule type" value="Genomic_DNA"/>
</dbReference>
<keyword evidence="12" id="KW-1185">Reference proteome</keyword>
<comment type="pathway">
    <text evidence="2">Protein modification; protein glycosylation.</text>
</comment>
<keyword evidence="4" id="KW-0328">Glycosyltransferase</keyword>
<keyword evidence="6 9" id="KW-0812">Transmembrane</keyword>
<evidence type="ECO:0000256" key="6">
    <source>
        <dbReference type="ARBA" id="ARBA00022692"/>
    </source>
</evidence>
<evidence type="ECO:0000313" key="11">
    <source>
        <dbReference type="EMBL" id="KAF5328306.1"/>
    </source>
</evidence>
<dbReference type="GO" id="GO:0005783">
    <property type="term" value="C:endoplasmic reticulum"/>
    <property type="evidence" value="ECO:0007669"/>
    <property type="project" value="TreeGrafter"/>
</dbReference>
<dbReference type="GO" id="GO:0016020">
    <property type="term" value="C:membrane"/>
    <property type="evidence" value="ECO:0007669"/>
    <property type="project" value="InterPro"/>
</dbReference>
<evidence type="ECO:0000256" key="8">
    <source>
        <dbReference type="ARBA" id="ARBA00023136"/>
    </source>
</evidence>